<reference evidence="3 4" key="1">
    <citation type="submission" date="2018-06" db="EMBL/GenBank/DDBJ databases">
        <authorList>
            <consortium name="Pathogen Informatics"/>
            <person name="Doyle S."/>
        </authorList>
    </citation>
    <scope>NUCLEOTIDE SEQUENCE [LARGE SCALE GENOMIC DNA]</scope>
    <source>
        <strain evidence="3 4">NCTC13532</strain>
    </source>
</reference>
<dbReference type="Proteomes" id="UP000254282">
    <property type="component" value="Unassembled WGS sequence"/>
</dbReference>
<name>A0A381FPT6_9FLAO</name>
<dbReference type="EMBL" id="UFVR01000004">
    <property type="protein sequence ID" value="SUX48541.1"/>
    <property type="molecule type" value="Genomic_DNA"/>
</dbReference>
<dbReference type="AlphaFoldDB" id="A0A381FPT6"/>
<evidence type="ECO:0000259" key="2">
    <source>
        <dbReference type="Pfam" id="PF03432"/>
    </source>
</evidence>
<feature type="compositionally biased region" description="Low complexity" evidence="1">
    <location>
        <begin position="257"/>
        <end position="271"/>
    </location>
</feature>
<organism evidence="3 4">
    <name type="scientific">Chryseobacterium indoltheticum</name>
    <dbReference type="NCBI Taxonomy" id="254"/>
    <lineage>
        <taxon>Bacteria</taxon>
        <taxon>Pseudomonadati</taxon>
        <taxon>Bacteroidota</taxon>
        <taxon>Flavobacteriia</taxon>
        <taxon>Flavobacteriales</taxon>
        <taxon>Weeksellaceae</taxon>
        <taxon>Chryseobacterium group</taxon>
        <taxon>Chryseobacterium</taxon>
    </lineage>
</organism>
<sequence>MNNSATTRTITKIALEYNGNDKGTAEMVASNYLLSSTSEGQFLEMKTVADRNMNVRKWALTGYISQPDEIGRKLTDEEFTEIATKALEKIGVTENNQIRLDIHNSTKQKHIHFIVNRIDISGKCTVKSHDVGRRFGEAVREVCKEKGLLTDVKIGIQKKAEMLRNLTETLKIAKNFDELIFKMKAKGFEIQLSKNVKDGVSGMRIVMEKDKNPNTERIYKAGYKLSEVTSKLKIADIKAILNENKEKKLDDETVFSKNPNQENNGNELKNNSIVSEVGKAIEQFLQPTYTSNSDDELLKKKKRKSR</sequence>
<protein>
    <submittedName>
        <fullName evidence="3">Relaxase/Mobilisation nuclease domain</fullName>
    </submittedName>
</protein>
<feature type="region of interest" description="Disordered" evidence="1">
    <location>
        <begin position="251"/>
        <end position="271"/>
    </location>
</feature>
<evidence type="ECO:0000256" key="1">
    <source>
        <dbReference type="SAM" id="MobiDB-lite"/>
    </source>
</evidence>
<dbReference type="Pfam" id="PF03432">
    <property type="entry name" value="Relaxase"/>
    <property type="match status" value="1"/>
</dbReference>
<dbReference type="InterPro" id="IPR005094">
    <property type="entry name" value="Endonuclease_MobA/VirD2"/>
</dbReference>
<gene>
    <name evidence="3" type="ORF">NCTC13532_04159</name>
</gene>
<proteinExistence type="predicted"/>
<evidence type="ECO:0000313" key="3">
    <source>
        <dbReference type="EMBL" id="SUX48541.1"/>
    </source>
</evidence>
<evidence type="ECO:0000313" key="4">
    <source>
        <dbReference type="Proteomes" id="UP000254282"/>
    </source>
</evidence>
<dbReference type="RefSeq" id="WP_115621622.1">
    <property type="nucleotide sequence ID" value="NZ_UFVR01000004.1"/>
</dbReference>
<accession>A0A381FPT6</accession>
<feature type="domain" description="MobA/VirD2-like nuclease" evidence="2">
    <location>
        <begin position="17"/>
        <end position="148"/>
    </location>
</feature>